<dbReference type="InterPro" id="IPR035965">
    <property type="entry name" value="PAS-like_dom_sf"/>
</dbReference>
<dbReference type="Proteomes" id="UP000054770">
    <property type="component" value="Unassembled WGS sequence"/>
</dbReference>
<evidence type="ECO:0000313" key="5">
    <source>
        <dbReference type="Proteomes" id="UP000054770"/>
    </source>
</evidence>
<dbReference type="Gene3D" id="3.30.70.270">
    <property type="match status" value="1"/>
</dbReference>
<proteinExistence type="predicted"/>
<gene>
    <name evidence="4" type="ORF">AWB68_06548</name>
</gene>
<dbReference type="InterPro" id="IPR013655">
    <property type="entry name" value="PAS_fold_3"/>
</dbReference>
<keyword evidence="1" id="KW-0472">Membrane</keyword>
<name>A0A158KN15_9BURK</name>
<reference evidence="4" key="1">
    <citation type="submission" date="2016-01" db="EMBL/GenBank/DDBJ databases">
        <authorList>
            <person name="Peeters C."/>
        </authorList>
    </citation>
    <scope>NUCLEOTIDE SEQUENCE [LARGE SCALE GENOMIC DNA]</scope>
    <source>
        <strain evidence="4">LMG 22940</strain>
    </source>
</reference>
<evidence type="ECO:0000313" key="4">
    <source>
        <dbReference type="EMBL" id="SAL82512.1"/>
    </source>
</evidence>
<dbReference type="CDD" id="cd01949">
    <property type="entry name" value="GGDEF"/>
    <property type="match status" value="1"/>
</dbReference>
<organism evidence="4 5">
    <name type="scientific">Caballeronia choica</name>
    <dbReference type="NCBI Taxonomy" id="326476"/>
    <lineage>
        <taxon>Bacteria</taxon>
        <taxon>Pseudomonadati</taxon>
        <taxon>Pseudomonadota</taxon>
        <taxon>Betaproteobacteria</taxon>
        <taxon>Burkholderiales</taxon>
        <taxon>Burkholderiaceae</taxon>
        <taxon>Caballeronia</taxon>
    </lineage>
</organism>
<feature type="transmembrane region" description="Helical" evidence="1">
    <location>
        <begin position="29"/>
        <end position="49"/>
    </location>
</feature>
<dbReference type="CDD" id="cd00130">
    <property type="entry name" value="PAS"/>
    <property type="match status" value="1"/>
</dbReference>
<dbReference type="Pfam" id="PF00990">
    <property type="entry name" value="GGDEF"/>
    <property type="match status" value="1"/>
</dbReference>
<keyword evidence="1" id="KW-0812">Transmembrane</keyword>
<dbReference type="InterPro" id="IPR000014">
    <property type="entry name" value="PAS"/>
</dbReference>
<dbReference type="NCBIfam" id="TIGR00229">
    <property type="entry name" value="sensory_box"/>
    <property type="match status" value="1"/>
</dbReference>
<sequence>MCIAIAIALTLHGTGPLWLSPYTTTHDRILALQLFVLAALGIAFPINALQAQRDRLLNLLREGEHRYRTLAENSDDVVMQLSLDGVMKYISSRAKLMLGYGSDELLGRSVGEFVHPDDRVKVEDAVDVAAREQSDAAVNFRMRRNDGAYVWVQGFLSALFDISGNAFSALVFTIRDVHARTLDDQRRDAEQLELARLAYNDGLSGLYNRRHFDIELERRMSPSAFSESTTVVLLLVDTDNFKAYNDCYGHQAGDACLQRVANTLVTAVRSNDVAARCTSGGINAAIESRYPKYGVRDPASKVGPRMVAS</sequence>
<feature type="domain" description="GGDEF" evidence="3">
    <location>
        <begin position="229"/>
        <end position="309"/>
    </location>
</feature>
<dbReference type="Pfam" id="PF08447">
    <property type="entry name" value="PAS_3"/>
    <property type="match status" value="1"/>
</dbReference>
<evidence type="ECO:0000259" key="3">
    <source>
        <dbReference type="PROSITE" id="PS50887"/>
    </source>
</evidence>
<dbReference type="PROSITE" id="PS50112">
    <property type="entry name" value="PAS"/>
    <property type="match status" value="1"/>
</dbReference>
<dbReference type="OrthoDB" id="9813903at2"/>
<evidence type="ECO:0000259" key="2">
    <source>
        <dbReference type="PROSITE" id="PS50112"/>
    </source>
</evidence>
<dbReference type="SMART" id="SM00267">
    <property type="entry name" value="GGDEF"/>
    <property type="match status" value="1"/>
</dbReference>
<protein>
    <submittedName>
        <fullName evidence="4">Diguanylate cyclase</fullName>
    </submittedName>
</protein>
<dbReference type="InterPro" id="IPR000160">
    <property type="entry name" value="GGDEF_dom"/>
</dbReference>
<keyword evidence="1" id="KW-1133">Transmembrane helix</keyword>
<dbReference type="PANTHER" id="PTHR44757">
    <property type="entry name" value="DIGUANYLATE CYCLASE DGCP"/>
    <property type="match status" value="1"/>
</dbReference>
<dbReference type="RefSeq" id="WP_087648487.1">
    <property type="nucleotide sequence ID" value="NZ_FCON02000121.1"/>
</dbReference>
<dbReference type="InterPro" id="IPR029787">
    <property type="entry name" value="Nucleotide_cyclase"/>
</dbReference>
<dbReference type="PROSITE" id="PS50887">
    <property type="entry name" value="GGDEF"/>
    <property type="match status" value="1"/>
</dbReference>
<dbReference type="SUPFAM" id="SSF55785">
    <property type="entry name" value="PYP-like sensor domain (PAS domain)"/>
    <property type="match status" value="1"/>
</dbReference>
<dbReference type="SMART" id="SM00091">
    <property type="entry name" value="PAS"/>
    <property type="match status" value="1"/>
</dbReference>
<dbReference type="NCBIfam" id="TIGR00254">
    <property type="entry name" value="GGDEF"/>
    <property type="match status" value="1"/>
</dbReference>
<dbReference type="AlphaFoldDB" id="A0A158KN15"/>
<dbReference type="Gene3D" id="3.30.450.20">
    <property type="entry name" value="PAS domain"/>
    <property type="match status" value="1"/>
</dbReference>
<dbReference type="InterPro" id="IPR043128">
    <property type="entry name" value="Rev_trsase/Diguanyl_cyclase"/>
</dbReference>
<dbReference type="PANTHER" id="PTHR44757:SF2">
    <property type="entry name" value="BIOFILM ARCHITECTURE MAINTENANCE PROTEIN MBAA"/>
    <property type="match status" value="1"/>
</dbReference>
<feature type="domain" description="PAS" evidence="2">
    <location>
        <begin position="63"/>
        <end position="133"/>
    </location>
</feature>
<dbReference type="SUPFAM" id="SSF55073">
    <property type="entry name" value="Nucleotide cyclase"/>
    <property type="match status" value="1"/>
</dbReference>
<keyword evidence="5" id="KW-1185">Reference proteome</keyword>
<dbReference type="EMBL" id="FCON02000121">
    <property type="protein sequence ID" value="SAL82512.1"/>
    <property type="molecule type" value="Genomic_DNA"/>
</dbReference>
<dbReference type="InterPro" id="IPR052155">
    <property type="entry name" value="Biofilm_reg_signaling"/>
</dbReference>
<accession>A0A158KN15</accession>
<evidence type="ECO:0000256" key="1">
    <source>
        <dbReference type="SAM" id="Phobius"/>
    </source>
</evidence>
<comment type="caution">
    <text evidence="4">The sequence shown here is derived from an EMBL/GenBank/DDBJ whole genome shotgun (WGS) entry which is preliminary data.</text>
</comment>